<dbReference type="RefSeq" id="WP_188646981.1">
    <property type="nucleotide sequence ID" value="NZ_BMHQ01000003.1"/>
</dbReference>
<feature type="transmembrane region" description="Helical" evidence="6">
    <location>
        <begin position="12"/>
        <end position="30"/>
    </location>
</feature>
<gene>
    <name evidence="8" type="ORF">GCM10011571_11910</name>
</gene>
<dbReference type="PANTHER" id="PTHR40077:SF1">
    <property type="entry name" value="MEMBRANE PROTEIN"/>
    <property type="match status" value="1"/>
</dbReference>
<feature type="transmembrane region" description="Helical" evidence="6">
    <location>
        <begin position="36"/>
        <end position="57"/>
    </location>
</feature>
<organism evidence="8 9">
    <name type="scientific">Marinithermofilum abyssi</name>
    <dbReference type="NCBI Taxonomy" id="1571185"/>
    <lineage>
        <taxon>Bacteria</taxon>
        <taxon>Bacillati</taxon>
        <taxon>Bacillota</taxon>
        <taxon>Bacilli</taxon>
        <taxon>Bacillales</taxon>
        <taxon>Thermoactinomycetaceae</taxon>
        <taxon>Marinithermofilum</taxon>
    </lineage>
</organism>
<protein>
    <submittedName>
        <fullName evidence="8">Membrane protein</fullName>
    </submittedName>
</protein>
<comment type="caution">
    <text evidence="8">The sequence shown here is derived from an EMBL/GenBank/DDBJ whole genome shotgun (WGS) entry which is preliminary data.</text>
</comment>
<feature type="domain" description="DUF3817" evidence="7">
    <location>
        <begin position="7"/>
        <end position="93"/>
    </location>
</feature>
<evidence type="ECO:0000259" key="7">
    <source>
        <dbReference type="Pfam" id="PF12823"/>
    </source>
</evidence>
<sequence length="101" mass="11053">MLDTPIGRLRIIALMEGISFLVLLGIAMPLKYFAGLPVAVMVAGSIHGLLFVLYLAAVAHVTIVHRWSMMRVLGAFIASVIPFGNFVLDARLRQDQEMISS</sequence>
<keyword evidence="3 6" id="KW-0812">Transmembrane</keyword>
<dbReference type="PANTHER" id="PTHR40077">
    <property type="entry name" value="MEMBRANE PROTEIN-RELATED"/>
    <property type="match status" value="1"/>
</dbReference>
<evidence type="ECO:0000256" key="3">
    <source>
        <dbReference type="ARBA" id="ARBA00022692"/>
    </source>
</evidence>
<dbReference type="Proteomes" id="UP000625210">
    <property type="component" value="Unassembled WGS sequence"/>
</dbReference>
<evidence type="ECO:0000256" key="5">
    <source>
        <dbReference type="ARBA" id="ARBA00023136"/>
    </source>
</evidence>
<reference evidence="8" key="2">
    <citation type="submission" date="2020-09" db="EMBL/GenBank/DDBJ databases">
        <authorList>
            <person name="Sun Q."/>
            <person name="Zhou Y."/>
        </authorList>
    </citation>
    <scope>NUCLEOTIDE SEQUENCE</scope>
    <source>
        <strain evidence="8">CGMCC 1.15179</strain>
    </source>
</reference>
<keyword evidence="5 6" id="KW-0472">Membrane</keyword>
<evidence type="ECO:0000313" key="9">
    <source>
        <dbReference type="Proteomes" id="UP000625210"/>
    </source>
</evidence>
<evidence type="ECO:0000256" key="2">
    <source>
        <dbReference type="ARBA" id="ARBA00022475"/>
    </source>
</evidence>
<keyword evidence="9" id="KW-1185">Reference proteome</keyword>
<evidence type="ECO:0000256" key="4">
    <source>
        <dbReference type="ARBA" id="ARBA00022989"/>
    </source>
</evidence>
<evidence type="ECO:0000313" key="8">
    <source>
        <dbReference type="EMBL" id="GGE12153.1"/>
    </source>
</evidence>
<dbReference type="InterPro" id="IPR023845">
    <property type="entry name" value="DUF3817_TM"/>
</dbReference>
<comment type="subcellular location">
    <subcellularLocation>
        <location evidence="1">Cell membrane</location>
        <topology evidence="1">Multi-pass membrane protein</topology>
    </subcellularLocation>
</comment>
<dbReference type="EMBL" id="BMHQ01000003">
    <property type="protein sequence ID" value="GGE12153.1"/>
    <property type="molecule type" value="Genomic_DNA"/>
</dbReference>
<dbReference type="NCBIfam" id="TIGR03954">
    <property type="entry name" value="integ_memb_HG"/>
    <property type="match status" value="1"/>
</dbReference>
<evidence type="ECO:0000256" key="6">
    <source>
        <dbReference type="SAM" id="Phobius"/>
    </source>
</evidence>
<dbReference type="AlphaFoldDB" id="A0A8J2Y8Z6"/>
<reference evidence="8" key="1">
    <citation type="journal article" date="2014" name="Int. J. Syst. Evol. Microbiol.">
        <title>Complete genome sequence of Corynebacterium casei LMG S-19264T (=DSM 44701T), isolated from a smear-ripened cheese.</title>
        <authorList>
            <consortium name="US DOE Joint Genome Institute (JGI-PGF)"/>
            <person name="Walter F."/>
            <person name="Albersmeier A."/>
            <person name="Kalinowski J."/>
            <person name="Ruckert C."/>
        </authorList>
    </citation>
    <scope>NUCLEOTIDE SEQUENCE</scope>
    <source>
        <strain evidence="8">CGMCC 1.15179</strain>
    </source>
</reference>
<name>A0A8J2Y8Z6_9BACL</name>
<dbReference type="GO" id="GO:0005886">
    <property type="term" value="C:plasma membrane"/>
    <property type="evidence" value="ECO:0007669"/>
    <property type="project" value="UniProtKB-SubCell"/>
</dbReference>
<dbReference type="Pfam" id="PF12823">
    <property type="entry name" value="DUF3817"/>
    <property type="match status" value="1"/>
</dbReference>
<evidence type="ECO:0000256" key="1">
    <source>
        <dbReference type="ARBA" id="ARBA00004651"/>
    </source>
</evidence>
<proteinExistence type="predicted"/>
<keyword evidence="4 6" id="KW-1133">Transmembrane helix</keyword>
<keyword evidence="2" id="KW-1003">Cell membrane</keyword>
<accession>A0A8J2Y8Z6</accession>